<dbReference type="OrthoDB" id="792939at2"/>
<dbReference type="SUPFAM" id="SSF51206">
    <property type="entry name" value="cAMP-binding domain-like"/>
    <property type="match status" value="1"/>
</dbReference>
<gene>
    <name evidence="2" type="ORF">SAMN04489864_104356</name>
</gene>
<dbReference type="InterPro" id="IPR018490">
    <property type="entry name" value="cNMP-bd_dom_sf"/>
</dbReference>
<dbReference type="STRING" id="414048.SAMN04489864_104356"/>
<dbReference type="InterPro" id="IPR000595">
    <property type="entry name" value="cNMP-bd_dom"/>
</dbReference>
<dbReference type="AlphaFoldDB" id="A0A1I2WX98"/>
<sequence length="183" mass="21438">MTNTREILEKVGTFTSWEVEEFERHVKYRVLQKNETLLQEGEVCKAFFYLLKGSIYQFKQEEISEVVIDLHLHNEWVFNQQSLIDQSPSSTTIKAYCKAEVLELTLEKFHELCGLQQSFLQFAKILNPAFQRTHIFDNSLNPVERYDFIKKSKPNLVTSFPVKMIASYLKIAPETLSRVRAKP</sequence>
<proteinExistence type="predicted"/>
<dbReference type="Proteomes" id="UP000199666">
    <property type="component" value="Unassembled WGS sequence"/>
</dbReference>
<dbReference type="Pfam" id="PF00027">
    <property type="entry name" value="cNMP_binding"/>
    <property type="match status" value="1"/>
</dbReference>
<accession>A0A1I2WX98</accession>
<keyword evidence="3" id="KW-1185">Reference proteome</keyword>
<protein>
    <submittedName>
        <fullName evidence="2">cAMP-binding domain of CRP or a regulatory subunit of cAMP-dependent protein kinases</fullName>
    </submittedName>
</protein>
<dbReference type="EMBL" id="FOPP01000004">
    <property type="protein sequence ID" value="SFH05928.1"/>
    <property type="molecule type" value="Genomic_DNA"/>
</dbReference>
<dbReference type="GO" id="GO:0016301">
    <property type="term" value="F:kinase activity"/>
    <property type="evidence" value="ECO:0007669"/>
    <property type="project" value="UniProtKB-KW"/>
</dbReference>
<dbReference type="CDD" id="cd00038">
    <property type="entry name" value="CAP_ED"/>
    <property type="match status" value="1"/>
</dbReference>
<dbReference type="PROSITE" id="PS50042">
    <property type="entry name" value="CNMP_BINDING_3"/>
    <property type="match status" value="1"/>
</dbReference>
<keyword evidence="2" id="KW-0418">Kinase</keyword>
<evidence type="ECO:0000313" key="2">
    <source>
        <dbReference type="EMBL" id="SFH05928.1"/>
    </source>
</evidence>
<dbReference type="Gene3D" id="2.60.120.10">
    <property type="entry name" value="Jelly Rolls"/>
    <property type="match status" value="1"/>
</dbReference>
<reference evidence="2 3" key="1">
    <citation type="submission" date="2016-10" db="EMBL/GenBank/DDBJ databases">
        <authorList>
            <person name="de Groot N.N."/>
        </authorList>
    </citation>
    <scope>NUCLEOTIDE SEQUENCE [LARGE SCALE GENOMIC DNA]</scope>
    <source>
        <strain evidence="2 3">DSM 18684</strain>
    </source>
</reference>
<evidence type="ECO:0000313" key="3">
    <source>
        <dbReference type="Proteomes" id="UP000199666"/>
    </source>
</evidence>
<dbReference type="InterPro" id="IPR014710">
    <property type="entry name" value="RmlC-like_jellyroll"/>
</dbReference>
<name>A0A1I2WX98_9SPHI</name>
<organism evidence="2 3">
    <name type="scientific">Pedobacter insulae</name>
    <dbReference type="NCBI Taxonomy" id="414048"/>
    <lineage>
        <taxon>Bacteria</taxon>
        <taxon>Pseudomonadati</taxon>
        <taxon>Bacteroidota</taxon>
        <taxon>Sphingobacteriia</taxon>
        <taxon>Sphingobacteriales</taxon>
        <taxon>Sphingobacteriaceae</taxon>
        <taxon>Pedobacter</taxon>
    </lineage>
</organism>
<keyword evidence="2" id="KW-0808">Transferase</keyword>
<feature type="domain" description="Cyclic nucleotide-binding" evidence="1">
    <location>
        <begin position="7"/>
        <end position="112"/>
    </location>
</feature>
<evidence type="ECO:0000259" key="1">
    <source>
        <dbReference type="PROSITE" id="PS50042"/>
    </source>
</evidence>
<dbReference type="RefSeq" id="WP_090993284.1">
    <property type="nucleotide sequence ID" value="NZ_FOPP01000004.1"/>
</dbReference>